<dbReference type="Pfam" id="PF03992">
    <property type="entry name" value="ABM"/>
    <property type="match status" value="1"/>
</dbReference>
<name>A0A0H3AA55_NITV4</name>
<dbReference type="InterPro" id="IPR050744">
    <property type="entry name" value="AI-2_Isomerase_LsrG"/>
</dbReference>
<accession>A0A0H3AA55</accession>
<dbReference type="GO" id="GO:0004497">
    <property type="term" value="F:monooxygenase activity"/>
    <property type="evidence" value="ECO:0007669"/>
    <property type="project" value="UniProtKB-KW"/>
</dbReference>
<dbReference type="Gene3D" id="3.30.70.100">
    <property type="match status" value="1"/>
</dbReference>
<dbReference type="EMBL" id="CP000527">
    <property type="protein sequence ID" value="ABM29523.1"/>
    <property type="molecule type" value="Genomic_DNA"/>
</dbReference>
<protein>
    <submittedName>
        <fullName evidence="2">Antibiotic biosynthesis monooxygenase</fullName>
    </submittedName>
</protein>
<keyword evidence="2" id="KW-0503">Monooxygenase</keyword>
<dbReference type="PROSITE" id="PS51725">
    <property type="entry name" value="ABM"/>
    <property type="match status" value="1"/>
</dbReference>
<feature type="domain" description="ABM" evidence="1">
    <location>
        <begin position="6"/>
        <end position="95"/>
    </location>
</feature>
<dbReference type="PANTHER" id="PTHR33336:SF3">
    <property type="entry name" value="ABM DOMAIN-CONTAINING PROTEIN"/>
    <property type="match status" value="1"/>
</dbReference>
<evidence type="ECO:0000313" key="3">
    <source>
        <dbReference type="Proteomes" id="UP000009173"/>
    </source>
</evidence>
<dbReference type="RefSeq" id="WP_011792897.1">
    <property type="nucleotide sequence ID" value="NC_008751.1"/>
</dbReference>
<dbReference type="GO" id="GO:0005829">
    <property type="term" value="C:cytosol"/>
    <property type="evidence" value="ECO:0007669"/>
    <property type="project" value="TreeGrafter"/>
</dbReference>
<dbReference type="PANTHER" id="PTHR33336">
    <property type="entry name" value="QUINOL MONOOXYGENASE YGIN-RELATED"/>
    <property type="match status" value="1"/>
</dbReference>
<dbReference type="InterPro" id="IPR011008">
    <property type="entry name" value="Dimeric_a/b-barrel"/>
</dbReference>
<reference evidence="3" key="1">
    <citation type="journal article" date="2009" name="Environ. Microbiol.">
        <title>Contribution of mobile genetic elements to Desulfovibrio vulgaris genome plasticity.</title>
        <authorList>
            <person name="Walker C.B."/>
            <person name="Stolyar S."/>
            <person name="Chivian D."/>
            <person name="Pinel N."/>
            <person name="Gabster J.A."/>
            <person name="Dehal P.S."/>
            <person name="He Z."/>
            <person name="Yang Z.K."/>
            <person name="Yen H.C."/>
            <person name="Zhou J."/>
            <person name="Wall J.D."/>
            <person name="Hazen T.C."/>
            <person name="Arkin A.P."/>
            <person name="Stahl D.A."/>
        </authorList>
    </citation>
    <scope>NUCLEOTIDE SEQUENCE [LARGE SCALE GENOMIC DNA]</scope>
    <source>
        <strain evidence="3">DP4</strain>
    </source>
</reference>
<dbReference type="InterPro" id="IPR007138">
    <property type="entry name" value="ABM_dom"/>
</dbReference>
<evidence type="ECO:0000313" key="2">
    <source>
        <dbReference type="EMBL" id="ABM29523.1"/>
    </source>
</evidence>
<dbReference type="AlphaFoldDB" id="A0A0H3AA55"/>
<gene>
    <name evidence="2" type="ordered locus">Dvul_2507</name>
</gene>
<organism evidence="2 3">
    <name type="scientific">Nitratidesulfovibrio vulgaris (strain DP4)</name>
    <name type="common">Desulfovibrio vulgaris</name>
    <dbReference type="NCBI Taxonomy" id="391774"/>
    <lineage>
        <taxon>Bacteria</taxon>
        <taxon>Pseudomonadati</taxon>
        <taxon>Thermodesulfobacteriota</taxon>
        <taxon>Desulfovibrionia</taxon>
        <taxon>Desulfovibrionales</taxon>
        <taxon>Desulfovibrionaceae</taxon>
        <taxon>Nitratidesulfovibrio</taxon>
    </lineage>
</organism>
<sequence length="106" mass="11540">MHHDMIAITAEVVAREGHEAKAAELLAGLAAATSHHAGVLRYEVQRQSGNPRVFMVVELWADRASLEAHKNTEDMRCFIEAAPAVLEGTWLVREWQGVAASVIPAA</sequence>
<dbReference type="HOGENOM" id="CLU_131496_6_2_7"/>
<dbReference type="Proteomes" id="UP000009173">
    <property type="component" value="Chromosome"/>
</dbReference>
<dbReference type="SUPFAM" id="SSF54909">
    <property type="entry name" value="Dimeric alpha+beta barrel"/>
    <property type="match status" value="1"/>
</dbReference>
<proteinExistence type="predicted"/>
<evidence type="ECO:0000259" key="1">
    <source>
        <dbReference type="PROSITE" id="PS51725"/>
    </source>
</evidence>
<dbReference type="KEGG" id="dvl:Dvul_2507"/>
<keyword evidence="2" id="KW-0560">Oxidoreductase</keyword>